<name>A0A3N2H166_9PSEU</name>
<dbReference type="Gene3D" id="3.30.450.40">
    <property type="match status" value="1"/>
</dbReference>
<keyword evidence="6 11" id="KW-0418">Kinase</keyword>
<dbReference type="Proteomes" id="UP000274843">
    <property type="component" value="Unassembled WGS sequence"/>
</dbReference>
<evidence type="ECO:0000256" key="2">
    <source>
        <dbReference type="ARBA" id="ARBA00012438"/>
    </source>
</evidence>
<comment type="catalytic activity">
    <reaction evidence="1">
        <text>ATP + protein L-histidine = ADP + protein N-phospho-L-histidine.</text>
        <dbReference type="EC" id="2.7.13.3"/>
    </reaction>
</comment>
<dbReference type="GO" id="GO:0016020">
    <property type="term" value="C:membrane"/>
    <property type="evidence" value="ECO:0007669"/>
    <property type="project" value="InterPro"/>
</dbReference>
<dbReference type="AlphaFoldDB" id="A0A3N2H166"/>
<dbReference type="EC" id="2.7.13.3" evidence="2"/>
<feature type="transmembrane region" description="Helical" evidence="9">
    <location>
        <begin position="47"/>
        <end position="70"/>
    </location>
</feature>
<dbReference type="Gene3D" id="1.20.5.1930">
    <property type="match status" value="1"/>
</dbReference>
<evidence type="ECO:0000256" key="7">
    <source>
        <dbReference type="ARBA" id="ARBA00022840"/>
    </source>
</evidence>
<feature type="transmembrane region" description="Helical" evidence="9">
    <location>
        <begin position="200"/>
        <end position="221"/>
    </location>
</feature>
<evidence type="ECO:0000256" key="1">
    <source>
        <dbReference type="ARBA" id="ARBA00000085"/>
    </source>
</evidence>
<gene>
    <name evidence="11" type="ORF">EDD35_5062</name>
</gene>
<dbReference type="PANTHER" id="PTHR24421">
    <property type="entry name" value="NITRATE/NITRITE SENSOR PROTEIN NARX-RELATED"/>
    <property type="match status" value="1"/>
</dbReference>
<feature type="transmembrane region" description="Helical" evidence="9">
    <location>
        <begin position="149"/>
        <end position="167"/>
    </location>
</feature>
<accession>A0A3N2H166</accession>
<keyword evidence="7" id="KW-0067">ATP-binding</keyword>
<comment type="caution">
    <text evidence="11">The sequence shown here is derived from an EMBL/GenBank/DDBJ whole genome shotgun (WGS) entry which is preliminary data.</text>
</comment>
<evidence type="ECO:0000259" key="10">
    <source>
        <dbReference type="SMART" id="SM00387"/>
    </source>
</evidence>
<sequence length="691" mass="73555">MDSRCPAADNAVMVQGSAALRWTGIALGAAGLAAATGRALFTPQPGGTLGALSWTVFGVAPLFVVAVWLVRRKPDHPQARRLLLVGSALAVNVGIEGPIRSAYSRSGAGDWFWLANLVWQYTGLLAMIGAALLLASFPDGVVEQRWQRIVLRLLWAHLLLPPLLLLARPTLVVDGYLLDPDPLIANPFAVPWLSWLDGPLTSAMLGYYGFVAVCLLFVRFARAGRAQRARMRLLVVVSAALLVIYPAQMVLADRYGAPEPWWVRLLAVAGVVLLAMVPVTIVVGVVRHRLFDIEVALRRSMVFAALSAGIAAVYFGLAAAPGLALGDRLPVELAVVLTIAVAAAIQPVRRRLEALAGRLVFGERVNRYQLVTDFGVALENTLDLGELLPRLAATVCRGLSASWVRVSVPGSAATAGEPHGPPALRVPLERAGEVIGHIECGPRDGGYDEADRDLLATLARQAAPAIANVGLTTRLAEQVAELGRSRARLVAAEDGERRRIERDIHDGAQQQVIALIMKLRLARNQVGRGEREPAAVLDELQRDARDLLTDLRELAHGIHPPVLSDQGLVAAVEARVDRLPLEVAVRAGDALRGERLGAEVEGAAYFVICEALTNVVKHAAARSADIDLARHNGTLVVRVHDDGIGLAAGESGHGMTNLRDRVEAIGGRLRVDSAAGAGTTVCAELPVAGHG</sequence>
<organism evidence="11 12">
    <name type="scientific">Amycolatopsis thermoflava</name>
    <dbReference type="NCBI Taxonomy" id="84480"/>
    <lineage>
        <taxon>Bacteria</taxon>
        <taxon>Bacillati</taxon>
        <taxon>Actinomycetota</taxon>
        <taxon>Actinomycetes</taxon>
        <taxon>Pseudonocardiales</taxon>
        <taxon>Pseudonocardiaceae</taxon>
        <taxon>Amycolatopsis</taxon>
        <taxon>Amycolatopsis methanolica group</taxon>
    </lineage>
</organism>
<dbReference type="GO" id="GO:0005524">
    <property type="term" value="F:ATP binding"/>
    <property type="evidence" value="ECO:0007669"/>
    <property type="project" value="UniProtKB-KW"/>
</dbReference>
<dbReference type="PANTHER" id="PTHR24421:SF10">
    <property type="entry name" value="NITRATE_NITRITE SENSOR PROTEIN NARQ"/>
    <property type="match status" value="1"/>
</dbReference>
<feature type="transmembrane region" description="Helical" evidence="9">
    <location>
        <begin position="82"/>
        <end position="99"/>
    </location>
</feature>
<keyword evidence="4" id="KW-0808">Transferase</keyword>
<dbReference type="GO" id="GO:0046983">
    <property type="term" value="F:protein dimerization activity"/>
    <property type="evidence" value="ECO:0007669"/>
    <property type="project" value="InterPro"/>
</dbReference>
<dbReference type="Pfam" id="PF07730">
    <property type="entry name" value="HisKA_3"/>
    <property type="match status" value="1"/>
</dbReference>
<protein>
    <recommendedName>
        <fullName evidence="2">histidine kinase</fullName>
        <ecNumber evidence="2">2.7.13.3</ecNumber>
    </recommendedName>
</protein>
<evidence type="ECO:0000256" key="3">
    <source>
        <dbReference type="ARBA" id="ARBA00022553"/>
    </source>
</evidence>
<dbReference type="Pfam" id="PF13185">
    <property type="entry name" value="GAF_2"/>
    <property type="match status" value="1"/>
</dbReference>
<dbReference type="InterPro" id="IPR003018">
    <property type="entry name" value="GAF"/>
</dbReference>
<dbReference type="Gene3D" id="3.30.565.10">
    <property type="entry name" value="Histidine kinase-like ATPase, C-terminal domain"/>
    <property type="match status" value="1"/>
</dbReference>
<dbReference type="SMART" id="SM00387">
    <property type="entry name" value="HATPase_c"/>
    <property type="match status" value="1"/>
</dbReference>
<evidence type="ECO:0000256" key="4">
    <source>
        <dbReference type="ARBA" id="ARBA00022679"/>
    </source>
</evidence>
<dbReference type="InterPro" id="IPR050482">
    <property type="entry name" value="Sensor_HK_TwoCompSys"/>
</dbReference>
<evidence type="ECO:0000256" key="5">
    <source>
        <dbReference type="ARBA" id="ARBA00022741"/>
    </source>
</evidence>
<keyword evidence="8" id="KW-0902">Two-component regulatory system</keyword>
<dbReference type="EMBL" id="RKHY01000001">
    <property type="protein sequence ID" value="ROS42668.1"/>
    <property type="molecule type" value="Genomic_DNA"/>
</dbReference>
<dbReference type="InterPro" id="IPR036890">
    <property type="entry name" value="HATPase_C_sf"/>
</dbReference>
<dbReference type="Pfam" id="PF02518">
    <property type="entry name" value="HATPase_c"/>
    <property type="match status" value="1"/>
</dbReference>
<evidence type="ECO:0000256" key="6">
    <source>
        <dbReference type="ARBA" id="ARBA00022777"/>
    </source>
</evidence>
<proteinExistence type="predicted"/>
<reference evidence="11 12" key="1">
    <citation type="submission" date="2018-11" db="EMBL/GenBank/DDBJ databases">
        <title>Sequencing the genomes of 1000 actinobacteria strains.</title>
        <authorList>
            <person name="Klenk H.-P."/>
        </authorList>
    </citation>
    <scope>NUCLEOTIDE SEQUENCE [LARGE SCALE GENOMIC DNA]</scope>
    <source>
        <strain evidence="11 12">DSM 44348</strain>
    </source>
</reference>
<keyword evidence="5" id="KW-0547">Nucleotide-binding</keyword>
<keyword evidence="12" id="KW-1185">Reference proteome</keyword>
<feature type="transmembrane region" description="Helical" evidence="9">
    <location>
        <begin position="20"/>
        <end position="41"/>
    </location>
</feature>
<evidence type="ECO:0000313" key="12">
    <source>
        <dbReference type="Proteomes" id="UP000274843"/>
    </source>
</evidence>
<dbReference type="CDD" id="cd16917">
    <property type="entry name" value="HATPase_UhpB-NarQ-NarX-like"/>
    <property type="match status" value="1"/>
</dbReference>
<dbReference type="InterPro" id="IPR003594">
    <property type="entry name" value="HATPase_dom"/>
</dbReference>
<keyword evidence="3" id="KW-0597">Phosphoprotein</keyword>
<keyword evidence="9" id="KW-0472">Membrane</keyword>
<dbReference type="InterPro" id="IPR029016">
    <property type="entry name" value="GAF-like_dom_sf"/>
</dbReference>
<feature type="transmembrane region" description="Helical" evidence="9">
    <location>
        <begin position="302"/>
        <end position="323"/>
    </location>
</feature>
<dbReference type="SUPFAM" id="SSF55874">
    <property type="entry name" value="ATPase domain of HSP90 chaperone/DNA topoisomerase II/histidine kinase"/>
    <property type="match status" value="1"/>
</dbReference>
<feature type="transmembrane region" description="Helical" evidence="9">
    <location>
        <begin position="263"/>
        <end position="286"/>
    </location>
</feature>
<feature type="transmembrane region" description="Helical" evidence="9">
    <location>
        <begin position="111"/>
        <end position="137"/>
    </location>
</feature>
<keyword evidence="9" id="KW-0812">Transmembrane</keyword>
<evidence type="ECO:0000256" key="8">
    <source>
        <dbReference type="ARBA" id="ARBA00023012"/>
    </source>
</evidence>
<dbReference type="InterPro" id="IPR011712">
    <property type="entry name" value="Sig_transdc_His_kin_sub3_dim/P"/>
</dbReference>
<feature type="transmembrane region" description="Helical" evidence="9">
    <location>
        <begin position="233"/>
        <end position="251"/>
    </location>
</feature>
<feature type="domain" description="Histidine kinase/HSP90-like ATPase" evidence="10">
    <location>
        <begin position="599"/>
        <end position="689"/>
    </location>
</feature>
<dbReference type="SUPFAM" id="SSF55781">
    <property type="entry name" value="GAF domain-like"/>
    <property type="match status" value="1"/>
</dbReference>
<dbReference type="GO" id="GO:0000155">
    <property type="term" value="F:phosphorelay sensor kinase activity"/>
    <property type="evidence" value="ECO:0007669"/>
    <property type="project" value="InterPro"/>
</dbReference>
<evidence type="ECO:0000256" key="9">
    <source>
        <dbReference type="SAM" id="Phobius"/>
    </source>
</evidence>
<evidence type="ECO:0000313" key="11">
    <source>
        <dbReference type="EMBL" id="ROS42668.1"/>
    </source>
</evidence>
<keyword evidence="9" id="KW-1133">Transmembrane helix</keyword>